<evidence type="ECO:0000313" key="3">
    <source>
        <dbReference type="EMBL" id="PJZ66453.1"/>
    </source>
</evidence>
<organism evidence="3 4">
    <name type="scientific">Leptospira wolffii</name>
    <dbReference type="NCBI Taxonomy" id="409998"/>
    <lineage>
        <taxon>Bacteria</taxon>
        <taxon>Pseudomonadati</taxon>
        <taxon>Spirochaetota</taxon>
        <taxon>Spirochaetia</taxon>
        <taxon>Leptospirales</taxon>
        <taxon>Leptospiraceae</taxon>
        <taxon>Leptospira</taxon>
    </lineage>
</organism>
<dbReference type="InterPro" id="IPR006860">
    <property type="entry name" value="FecR"/>
</dbReference>
<dbReference type="NCBIfam" id="NF033165">
    <property type="entry name" value="lipo_LipL45"/>
    <property type="match status" value="1"/>
</dbReference>
<feature type="chain" id="PRO_5014637924" evidence="1">
    <location>
        <begin position="24"/>
        <end position="392"/>
    </location>
</feature>
<proteinExistence type="predicted"/>
<gene>
    <name evidence="3" type="ORF">CH371_09345</name>
</gene>
<dbReference type="PANTHER" id="PTHR38731:SF1">
    <property type="entry name" value="FECR PROTEIN DOMAIN-CONTAINING PROTEIN"/>
    <property type="match status" value="1"/>
</dbReference>
<keyword evidence="3" id="KW-0449">Lipoprotein</keyword>
<dbReference type="AlphaFoldDB" id="A0A2M9ZDE6"/>
<dbReference type="Pfam" id="PF04773">
    <property type="entry name" value="FecR"/>
    <property type="match status" value="1"/>
</dbReference>
<reference evidence="3 4" key="1">
    <citation type="submission" date="2017-07" db="EMBL/GenBank/DDBJ databases">
        <title>Leptospira spp. isolated from tropical soils.</title>
        <authorList>
            <person name="Thibeaux R."/>
            <person name="Iraola G."/>
            <person name="Ferres I."/>
            <person name="Bierque E."/>
            <person name="Girault D."/>
            <person name="Soupe-Gilbert M.-E."/>
            <person name="Picardeau M."/>
            <person name="Goarant C."/>
        </authorList>
    </citation>
    <scope>NUCLEOTIDE SEQUENCE [LARGE SCALE GENOMIC DNA]</scope>
    <source>
        <strain evidence="3 4">FH2-C-A2</strain>
    </source>
</reference>
<comment type="caution">
    <text evidence="3">The sequence shown here is derived from an EMBL/GenBank/DDBJ whole genome shotgun (WGS) entry which is preliminary data.</text>
</comment>
<feature type="domain" description="FecR protein" evidence="2">
    <location>
        <begin position="72"/>
        <end position="172"/>
    </location>
</feature>
<protein>
    <submittedName>
        <fullName evidence="3">Lipoprotein LipL45</fullName>
    </submittedName>
</protein>
<keyword evidence="1" id="KW-0732">Signal</keyword>
<dbReference type="Gene3D" id="2.60.120.1440">
    <property type="match status" value="1"/>
</dbReference>
<evidence type="ECO:0000256" key="1">
    <source>
        <dbReference type="SAM" id="SignalP"/>
    </source>
</evidence>
<accession>A0A2M9ZDE6</accession>
<name>A0A2M9ZDE6_9LEPT</name>
<sequence length="392" mass="42263">MNKIISVASAVLLFGLLASGACKKPADNADSANAKQSEPTAIVVFSVGEAKVQHADLTEDKASLGTPLKQGDKLQTKANAKVDIQFADGSAVRVSENSELEFASLALNTQGNTDTRLSLVSGKVFAKVNKANKNDQFSVITPTAIAGVRGTSFVVDRTRKDRSVVKVLEGSVAVSPRVRALEGMSAEEIAANADLKKIKDSLDKSEVILEKDESSLVKASDKTFGEKEASKLNASLEKDIPKAVTKISGSGVSKSEEQEIRTIVTLDKDSADKLAKLSIDSGSGKVDQKTAADNEVERKKIEAEVAKRQAEEVKRFKNILVSAPKNLKTKQDLVNYYEKLEKIVLVNKTVLIGAIVDQQGSTMIVHTEDGIKKINQDEVQEVIYDFQTKSEN</sequence>
<dbReference type="EMBL" id="NPDT01000002">
    <property type="protein sequence ID" value="PJZ66453.1"/>
    <property type="molecule type" value="Genomic_DNA"/>
</dbReference>
<feature type="signal peptide" evidence="1">
    <location>
        <begin position="1"/>
        <end position="23"/>
    </location>
</feature>
<evidence type="ECO:0000313" key="4">
    <source>
        <dbReference type="Proteomes" id="UP000231912"/>
    </source>
</evidence>
<evidence type="ECO:0000259" key="2">
    <source>
        <dbReference type="Pfam" id="PF04773"/>
    </source>
</evidence>
<dbReference type="Proteomes" id="UP000231912">
    <property type="component" value="Unassembled WGS sequence"/>
</dbReference>
<dbReference type="PROSITE" id="PS51257">
    <property type="entry name" value="PROKAR_LIPOPROTEIN"/>
    <property type="match status" value="1"/>
</dbReference>
<dbReference type="PANTHER" id="PTHR38731">
    <property type="entry name" value="LIPL45-RELATED LIPOPROTEIN-RELATED"/>
    <property type="match status" value="1"/>
</dbReference>
<dbReference type="RefSeq" id="WP_016543519.1">
    <property type="nucleotide sequence ID" value="NZ_NPDT01000002.1"/>
</dbReference>